<protein>
    <submittedName>
        <fullName evidence="2">TRAPP subunit</fullName>
    </submittedName>
</protein>
<dbReference type="InterPro" id="IPR006722">
    <property type="entry name" value="Sedlin"/>
</dbReference>
<dbReference type="EMBL" id="CP119939">
    <property type="protein sequence ID" value="WFD03859.1"/>
    <property type="molecule type" value="Genomic_DNA"/>
</dbReference>
<gene>
    <name evidence="2" type="primary">TRS20</name>
    <name evidence="2" type="ORF">MOBT1_002555</name>
</gene>
<dbReference type="GO" id="GO:0005737">
    <property type="term" value="C:cytoplasm"/>
    <property type="evidence" value="ECO:0007669"/>
    <property type="project" value="GOC"/>
</dbReference>
<reference evidence="2" key="1">
    <citation type="submission" date="2023-03" db="EMBL/GenBank/DDBJ databases">
        <title>Mating type loci evolution in Malassezia.</title>
        <authorList>
            <person name="Coelho M.A."/>
        </authorList>
    </citation>
    <scope>NUCLEOTIDE SEQUENCE</scope>
    <source>
        <strain evidence="2">CBS 7876</strain>
    </source>
</reference>
<dbReference type="Pfam" id="PF04628">
    <property type="entry name" value="Sedlin_N"/>
    <property type="match status" value="1"/>
</dbReference>
<dbReference type="Gene3D" id="3.30.450.70">
    <property type="match status" value="1"/>
</dbReference>
<dbReference type="GO" id="GO:0006888">
    <property type="term" value="P:endoplasmic reticulum to Golgi vesicle-mediated transport"/>
    <property type="evidence" value="ECO:0007669"/>
    <property type="project" value="InterPro"/>
</dbReference>
<dbReference type="PANTHER" id="PTHR12403">
    <property type="entry name" value="TRAFFICKING PROTEIN PARTICLE COMPLEX SUBUNIT 2"/>
    <property type="match status" value="1"/>
</dbReference>
<evidence type="ECO:0000313" key="3">
    <source>
        <dbReference type="Proteomes" id="UP001214603"/>
    </source>
</evidence>
<organism evidence="2 3">
    <name type="scientific">Malassezia obtusa</name>
    <dbReference type="NCBI Taxonomy" id="76774"/>
    <lineage>
        <taxon>Eukaryota</taxon>
        <taxon>Fungi</taxon>
        <taxon>Dikarya</taxon>
        <taxon>Basidiomycota</taxon>
        <taxon>Ustilaginomycotina</taxon>
        <taxon>Malasseziomycetes</taxon>
        <taxon>Malasseziales</taxon>
        <taxon>Malasseziaceae</taxon>
        <taxon>Malassezia</taxon>
    </lineage>
</organism>
<dbReference type="AlphaFoldDB" id="A0AAF0IU29"/>
<accession>A0AAF0IU29</accession>
<dbReference type="SUPFAM" id="SSF64356">
    <property type="entry name" value="SNARE-like"/>
    <property type="match status" value="1"/>
</dbReference>
<feature type="region of interest" description="Disordered" evidence="1">
    <location>
        <begin position="59"/>
        <end position="78"/>
    </location>
</feature>
<keyword evidence="3" id="KW-1185">Reference proteome</keyword>
<dbReference type="CDD" id="cd14825">
    <property type="entry name" value="TRAPPC2_sedlin"/>
    <property type="match status" value="1"/>
</dbReference>
<proteinExistence type="predicted"/>
<dbReference type="Proteomes" id="UP001214603">
    <property type="component" value="Chromosome 6"/>
</dbReference>
<evidence type="ECO:0000256" key="1">
    <source>
        <dbReference type="SAM" id="MobiDB-lite"/>
    </source>
</evidence>
<name>A0AAF0IU29_9BASI</name>
<evidence type="ECO:0000313" key="2">
    <source>
        <dbReference type="EMBL" id="WFD03859.1"/>
    </source>
</evidence>
<dbReference type="InterPro" id="IPR011012">
    <property type="entry name" value="Longin-like_dom_sf"/>
</dbReference>
<sequence>MPYYFCIVGTRDNLLYEADLSARPAPAAPAAAPSAEPARSSGIFGFSTAFGTWTAPLAKSPTPSTGGALSSPAPDEGRGAAALADEHHVLQMIAHGSLDVLEDKQFVDSSVYLKSLDRINDWTVSAFLVPGNAKMIVLHEHKHEEGIRNFLMDVWELWVKVRVGLTQIMMNPFQDAHAPITSPAFDARVRAAARKHL</sequence>